<gene>
    <name evidence="1" type="ORF">Aple_064540</name>
</gene>
<evidence type="ECO:0000313" key="2">
    <source>
        <dbReference type="Proteomes" id="UP000377595"/>
    </source>
</evidence>
<keyword evidence="2" id="KW-1185">Reference proteome</keyword>
<sequence length="70" mass="7535">MSDLGTFEVCVLAMDGTLNMTNSFRVGLAGNPVPRESQAIAELGHPLTGIWERPAMQAVNRSCPHLLGRV</sequence>
<accession>A0A5M3XQF9</accession>
<protein>
    <submittedName>
        <fullName evidence="1">Uncharacterized protein</fullName>
    </submittedName>
</protein>
<proteinExistence type="predicted"/>
<evidence type="ECO:0000313" key="1">
    <source>
        <dbReference type="EMBL" id="GES23555.1"/>
    </source>
</evidence>
<dbReference type="AlphaFoldDB" id="A0A5M3XQF9"/>
<dbReference type="EMBL" id="BLAF01000042">
    <property type="protein sequence ID" value="GES23555.1"/>
    <property type="molecule type" value="Genomic_DNA"/>
</dbReference>
<dbReference type="Proteomes" id="UP000377595">
    <property type="component" value="Unassembled WGS sequence"/>
</dbReference>
<comment type="caution">
    <text evidence="1">The sequence shown here is derived from an EMBL/GenBank/DDBJ whole genome shotgun (WGS) entry which is preliminary data.</text>
</comment>
<name>A0A5M3XQF9_9ACTN</name>
<organism evidence="1 2">
    <name type="scientific">Acrocarpospora pleiomorpha</name>
    <dbReference type="NCBI Taxonomy" id="90975"/>
    <lineage>
        <taxon>Bacteria</taxon>
        <taxon>Bacillati</taxon>
        <taxon>Actinomycetota</taxon>
        <taxon>Actinomycetes</taxon>
        <taxon>Streptosporangiales</taxon>
        <taxon>Streptosporangiaceae</taxon>
        <taxon>Acrocarpospora</taxon>
    </lineage>
</organism>
<reference evidence="1 2" key="1">
    <citation type="submission" date="2019-10" db="EMBL/GenBank/DDBJ databases">
        <title>Whole genome shotgun sequence of Acrocarpospora pleiomorpha NBRC 16267.</title>
        <authorList>
            <person name="Ichikawa N."/>
            <person name="Kimura A."/>
            <person name="Kitahashi Y."/>
            <person name="Komaki H."/>
            <person name="Oguchi A."/>
        </authorList>
    </citation>
    <scope>NUCLEOTIDE SEQUENCE [LARGE SCALE GENOMIC DNA]</scope>
    <source>
        <strain evidence="1 2">NBRC 16267</strain>
    </source>
</reference>